<dbReference type="SUPFAM" id="SSF56349">
    <property type="entry name" value="DNA breaking-rejoining enzymes"/>
    <property type="match status" value="1"/>
</dbReference>
<keyword evidence="3" id="KW-0233">DNA recombination</keyword>
<reference evidence="5 6" key="1">
    <citation type="submission" date="2016-10" db="EMBL/GenBank/DDBJ databases">
        <authorList>
            <person name="de Groot N.N."/>
        </authorList>
    </citation>
    <scope>NUCLEOTIDE SEQUENCE [LARGE SCALE GENOMIC DNA]</scope>
    <source>
        <strain evidence="5 6">DSM 19033</strain>
    </source>
</reference>
<dbReference type="Pfam" id="PF00589">
    <property type="entry name" value="Phage_integrase"/>
    <property type="match status" value="1"/>
</dbReference>
<dbReference type="EMBL" id="FNRA01000005">
    <property type="protein sequence ID" value="SEA76950.1"/>
    <property type="molecule type" value="Genomic_DNA"/>
</dbReference>
<keyword evidence="6" id="KW-1185">Reference proteome</keyword>
<evidence type="ECO:0000256" key="1">
    <source>
        <dbReference type="ARBA" id="ARBA00008857"/>
    </source>
</evidence>
<dbReference type="InterPro" id="IPR025269">
    <property type="entry name" value="SAM-like_dom"/>
</dbReference>
<dbReference type="Pfam" id="PF13102">
    <property type="entry name" value="Phage_int_SAM_5"/>
    <property type="match status" value="1"/>
</dbReference>
<dbReference type="RefSeq" id="WP_090556635.1">
    <property type="nucleotide sequence ID" value="NZ_FNRA01000005.1"/>
</dbReference>
<dbReference type="InterPro" id="IPR002104">
    <property type="entry name" value="Integrase_catalytic"/>
</dbReference>
<dbReference type="InterPro" id="IPR050090">
    <property type="entry name" value="Tyrosine_recombinase_XerCD"/>
</dbReference>
<gene>
    <name evidence="5" type="ORF">SAMN05443550_105130</name>
</gene>
<dbReference type="Gene3D" id="1.10.150.130">
    <property type="match status" value="1"/>
</dbReference>
<dbReference type="GO" id="GO:0015074">
    <property type="term" value="P:DNA integration"/>
    <property type="evidence" value="ECO:0007669"/>
    <property type="project" value="InterPro"/>
</dbReference>
<proteinExistence type="inferred from homology"/>
<dbReference type="InterPro" id="IPR013762">
    <property type="entry name" value="Integrase-like_cat_sf"/>
</dbReference>
<keyword evidence="2" id="KW-0238">DNA-binding</keyword>
<evidence type="ECO:0000313" key="5">
    <source>
        <dbReference type="EMBL" id="SEA76950.1"/>
    </source>
</evidence>
<protein>
    <submittedName>
        <fullName evidence="5">Site-specific recombinase XerD</fullName>
    </submittedName>
</protein>
<evidence type="ECO:0000259" key="4">
    <source>
        <dbReference type="PROSITE" id="PS51898"/>
    </source>
</evidence>
<dbReference type="InterPro" id="IPR011010">
    <property type="entry name" value="DNA_brk_join_enz"/>
</dbReference>
<dbReference type="InterPro" id="IPR010998">
    <property type="entry name" value="Integrase_recombinase_N"/>
</dbReference>
<organism evidence="5 6">
    <name type="scientific">Pedobacter hartonius</name>
    <dbReference type="NCBI Taxonomy" id="425514"/>
    <lineage>
        <taxon>Bacteria</taxon>
        <taxon>Pseudomonadati</taxon>
        <taxon>Bacteroidota</taxon>
        <taxon>Sphingobacteriia</taxon>
        <taxon>Sphingobacteriales</taxon>
        <taxon>Sphingobacteriaceae</taxon>
        <taxon>Pedobacter</taxon>
    </lineage>
</organism>
<comment type="similarity">
    <text evidence="1">Belongs to the 'phage' integrase family.</text>
</comment>
<feature type="domain" description="Tyr recombinase" evidence="4">
    <location>
        <begin position="208"/>
        <end position="394"/>
    </location>
</feature>
<dbReference type="GO" id="GO:0006310">
    <property type="term" value="P:DNA recombination"/>
    <property type="evidence" value="ECO:0007669"/>
    <property type="project" value="UniProtKB-KW"/>
</dbReference>
<dbReference type="Gene3D" id="1.10.443.10">
    <property type="entry name" value="Intergrase catalytic core"/>
    <property type="match status" value="1"/>
</dbReference>
<name>A0A1H4DX58_9SPHI</name>
<dbReference type="InterPro" id="IPR035386">
    <property type="entry name" value="Arm-DNA-bind_5"/>
</dbReference>
<dbReference type="PROSITE" id="PS51898">
    <property type="entry name" value="TYR_RECOMBINASE"/>
    <property type="match status" value="1"/>
</dbReference>
<dbReference type="PANTHER" id="PTHR30349:SF64">
    <property type="entry name" value="PROPHAGE INTEGRASE INTD-RELATED"/>
    <property type="match status" value="1"/>
</dbReference>
<accession>A0A1H4DX58</accession>
<dbReference type="STRING" id="425514.SAMN05443550_105130"/>
<sequence>MVTITVNLDKRKVKKDGTYPICFGIYHLGKSTTRSSKLYVSEKQWDDKKKTIKSIHPQAQMLNRMLIKQLADLQSSLLFAEDAKVQQYLNPIPIIKESVKPKLTVFGFTNSLIDELKIDGNIGNAWVYTSALNALQKFHPNEQLYFEDIDFQFLDKYNKHLVRSGVKHNTAFFYLRTLRAFYNKAIKHKIVDRNLYPFNDITLKAEKTKKRAIDKLLIKEIIALDLPERSSIWHVRNWFMLSFYLMGISFVDQALLTSSNIKKGRITYKRQKTGKLYDIKLVPQALTIIELYKKQPQGYILPIINRTTKNDEERLRLIKDRTRFANKYLKRMAELIETEETITTYTSRHSWATICKKLGFSIEIIAECLGHEYGNKTTAVYLDSFDQDVIDNANEKVANSVNS</sequence>
<dbReference type="Proteomes" id="UP000198850">
    <property type="component" value="Unassembled WGS sequence"/>
</dbReference>
<dbReference type="PANTHER" id="PTHR30349">
    <property type="entry name" value="PHAGE INTEGRASE-RELATED"/>
    <property type="match status" value="1"/>
</dbReference>
<evidence type="ECO:0000256" key="2">
    <source>
        <dbReference type="ARBA" id="ARBA00023125"/>
    </source>
</evidence>
<evidence type="ECO:0000256" key="3">
    <source>
        <dbReference type="ARBA" id="ARBA00023172"/>
    </source>
</evidence>
<dbReference type="Pfam" id="PF17293">
    <property type="entry name" value="Arm-DNA-bind_5"/>
    <property type="match status" value="1"/>
</dbReference>
<dbReference type="GO" id="GO:0003677">
    <property type="term" value="F:DNA binding"/>
    <property type="evidence" value="ECO:0007669"/>
    <property type="project" value="UniProtKB-KW"/>
</dbReference>
<dbReference type="OrthoDB" id="5326076at2"/>
<evidence type="ECO:0000313" key="6">
    <source>
        <dbReference type="Proteomes" id="UP000198850"/>
    </source>
</evidence>
<dbReference type="AlphaFoldDB" id="A0A1H4DX58"/>